<evidence type="ECO:0000259" key="3">
    <source>
        <dbReference type="Pfam" id="PF20446"/>
    </source>
</evidence>
<dbReference type="InterPro" id="IPR049069">
    <property type="entry name" value="MRB1590-like_C"/>
</dbReference>
<accession>A0A9Q8PFA5</accession>
<dbReference type="GeneID" id="71989276"/>
<reference evidence="5" key="2">
    <citation type="journal article" date="2022" name="Microb. Genom.">
        <title>A chromosome-scale genome assembly of the tomato pathogen Cladosporium fulvum reveals a compartmentalized genome architecture and the presence of a dispensable chromosome.</title>
        <authorList>
            <person name="Zaccaron A.Z."/>
            <person name="Chen L.H."/>
            <person name="Samaras A."/>
            <person name="Stergiopoulos I."/>
        </authorList>
    </citation>
    <scope>NUCLEOTIDE SEQUENCE</scope>
    <source>
        <strain evidence="5">Race5_Kim</strain>
    </source>
</reference>
<dbReference type="InterPro" id="IPR046834">
    <property type="entry name" value="ABC_ATPase_C"/>
</dbReference>
<dbReference type="EMBL" id="CP090171">
    <property type="protein sequence ID" value="UJO21418.1"/>
    <property type="molecule type" value="Genomic_DNA"/>
</dbReference>
<evidence type="ECO:0000256" key="1">
    <source>
        <dbReference type="SAM" id="MobiDB-lite"/>
    </source>
</evidence>
<dbReference type="PANTHER" id="PTHR38149:SF1">
    <property type="entry name" value="ATPASE"/>
    <property type="match status" value="1"/>
</dbReference>
<proteinExistence type="predicted"/>
<evidence type="ECO:0000313" key="6">
    <source>
        <dbReference type="Proteomes" id="UP000756132"/>
    </source>
</evidence>
<evidence type="ECO:0000259" key="4">
    <source>
        <dbReference type="Pfam" id="PF21117"/>
    </source>
</evidence>
<dbReference type="RefSeq" id="XP_047765784.1">
    <property type="nucleotide sequence ID" value="XM_047908546.1"/>
</dbReference>
<dbReference type="OrthoDB" id="189459at2759"/>
<evidence type="ECO:0000313" key="5">
    <source>
        <dbReference type="EMBL" id="UJO21418.1"/>
    </source>
</evidence>
<dbReference type="KEGG" id="ffu:CLAFUR5_09398"/>
<dbReference type="Pfam" id="PF20446">
    <property type="entry name" value="ABC_N"/>
    <property type="match status" value="1"/>
</dbReference>
<reference evidence="5" key="1">
    <citation type="submission" date="2021-12" db="EMBL/GenBank/DDBJ databases">
        <authorList>
            <person name="Zaccaron A."/>
            <person name="Stergiopoulos I."/>
        </authorList>
    </citation>
    <scope>NUCLEOTIDE SEQUENCE</scope>
    <source>
        <strain evidence="5">Race5_Kim</strain>
    </source>
</reference>
<protein>
    <submittedName>
        <fullName evidence="5">Uncharacterized protein</fullName>
    </submittedName>
</protein>
<dbReference type="Proteomes" id="UP000756132">
    <property type="component" value="Chromosome 9"/>
</dbReference>
<dbReference type="Pfam" id="PF09818">
    <property type="entry name" value="ABC_ATPase"/>
    <property type="match status" value="1"/>
</dbReference>
<feature type="compositionally biased region" description="Polar residues" evidence="1">
    <location>
        <begin position="34"/>
        <end position="44"/>
    </location>
</feature>
<dbReference type="InterPro" id="IPR046833">
    <property type="entry name" value="ABC_N"/>
</dbReference>
<feature type="domain" description="MRB1590-like C-terminal" evidence="4">
    <location>
        <begin position="553"/>
        <end position="636"/>
    </location>
</feature>
<feature type="domain" description="ATPase of the ABC class C-terminal" evidence="2">
    <location>
        <begin position="236"/>
        <end position="505"/>
    </location>
</feature>
<dbReference type="Pfam" id="PF21117">
    <property type="entry name" value="MRB1590_C"/>
    <property type="match status" value="1"/>
</dbReference>
<dbReference type="InterPro" id="IPR019195">
    <property type="entry name" value="ABC_ATPase_put"/>
</dbReference>
<sequence>MSAGRGRGAYYKERYGGGRGRGRGGSQRGGNDGSHFQQQQSSGNEYLEQPRAGGPPKDWAQLDADLRSIDQQQYGSYKRLVGKYQHVEPQFTLSVDHVQGDAYAAPSRVRAIMPWKETRLPDHVLQSDVSRIALCDFVSRIAGALIQSKHLDQSIAKTGGGWSGPKGGAFSINAPGQEIIPRTSALISGNDSIELRFTVSLPAAGRTVLGQQAYQILAINLVEVVKQSLLHANIDHKRLGDHISSAEAQNSLRSQLEEHGLIAFVANGSILPRASGASQAPMSGPEVVAFKSPKELEISLTTSHGASYTGMGIPKGVTMLTGGGFHGKSTLLEALELGVYSHIPGDGREAIVTDPTAFKIRAEDGRSVNKTDVSPFISTLPGGKDTKSFSTSDASGSTSMAANIQEALEAGCKTLLIDEDSSATNLLVRDARMQKLIRHEPITPLVSKARALYQQHGVSTVIVIGGLGDWLAVADNVVSMDSYVPQCKTKEAQEVLQQLPSTIVQDKKYGSPPQRMFRVGLEGIRSPFASRNKFIAMNSHTKDAVDDPSRAESGIDLGALDQLVEIGQSRTAAVLLQRIANITSTSALTLREIKSQLRDCIGVDKCLPTSLDGGDLVGIRPLEVAAALSRLRGLALRVDRAG</sequence>
<feature type="domain" description="ATPase of the ABC class N-terminal" evidence="3">
    <location>
        <begin position="61"/>
        <end position="230"/>
    </location>
</feature>
<dbReference type="AlphaFoldDB" id="A0A9Q8PFA5"/>
<evidence type="ECO:0000259" key="2">
    <source>
        <dbReference type="Pfam" id="PF09818"/>
    </source>
</evidence>
<keyword evidence="6" id="KW-1185">Reference proteome</keyword>
<feature type="region of interest" description="Disordered" evidence="1">
    <location>
        <begin position="1"/>
        <end position="58"/>
    </location>
</feature>
<dbReference type="OMA" id="IRDRRMQ"/>
<dbReference type="PANTHER" id="PTHR38149">
    <property type="entry name" value="ATPASE"/>
    <property type="match status" value="1"/>
</dbReference>
<name>A0A9Q8PFA5_PASFU</name>
<organism evidence="5 6">
    <name type="scientific">Passalora fulva</name>
    <name type="common">Tomato leaf mold</name>
    <name type="synonym">Cladosporium fulvum</name>
    <dbReference type="NCBI Taxonomy" id="5499"/>
    <lineage>
        <taxon>Eukaryota</taxon>
        <taxon>Fungi</taxon>
        <taxon>Dikarya</taxon>
        <taxon>Ascomycota</taxon>
        <taxon>Pezizomycotina</taxon>
        <taxon>Dothideomycetes</taxon>
        <taxon>Dothideomycetidae</taxon>
        <taxon>Mycosphaerellales</taxon>
        <taxon>Mycosphaerellaceae</taxon>
        <taxon>Fulvia</taxon>
    </lineage>
</organism>
<feature type="compositionally biased region" description="Gly residues" evidence="1">
    <location>
        <begin position="17"/>
        <end position="32"/>
    </location>
</feature>
<gene>
    <name evidence="5" type="ORF">CLAFUR5_09398</name>
</gene>